<dbReference type="GO" id="GO:0000428">
    <property type="term" value="C:DNA-directed RNA polymerase complex"/>
    <property type="evidence" value="ECO:0007669"/>
    <property type="project" value="UniProtKB-KW"/>
</dbReference>
<evidence type="ECO:0000313" key="6">
    <source>
        <dbReference type="Proteomes" id="UP000257607"/>
    </source>
</evidence>
<keyword evidence="7" id="KW-1185">Reference proteome</keyword>
<dbReference type="STRING" id="28038.BCY75_06785"/>
<dbReference type="GeneID" id="49610508"/>
<evidence type="ECO:0000313" key="2">
    <source>
        <dbReference type="EMBL" id="ASN59994.1"/>
    </source>
</evidence>
<proteinExistence type="predicted"/>
<evidence type="ECO:0000313" key="4">
    <source>
        <dbReference type="EMBL" id="BCX29583.1"/>
    </source>
</evidence>
<evidence type="ECO:0000313" key="5">
    <source>
        <dbReference type="Proteomes" id="UP000199749"/>
    </source>
</evidence>
<dbReference type="RefSeq" id="WP_004270937.1">
    <property type="nucleotide sequence ID" value="NZ_AP024685.1"/>
</dbReference>
<reference evidence="2 5" key="1">
    <citation type="submission" date="2017-07" db="EMBL/GenBank/DDBJ databases">
        <title>Lactobacillus curvatus MRS6 whole genome.</title>
        <authorList>
            <person name="Jans C."/>
            <person name="Lagler S."/>
            <person name="Lacroix C."/>
            <person name="Meile L."/>
            <person name="Stevens M.J.A."/>
        </authorList>
    </citation>
    <scope>NUCLEOTIDE SEQUENCE [LARGE SCALE GENOMIC DNA]</scope>
    <source>
        <strain evidence="2 5">MRS6</strain>
    </source>
</reference>
<dbReference type="EMBL" id="AP024685">
    <property type="protein sequence ID" value="BCX29583.1"/>
    <property type="molecule type" value="Genomic_DNA"/>
</dbReference>
<keyword evidence="1" id="KW-1133">Transmembrane helix</keyword>
<dbReference type="Pfam" id="PF11772">
    <property type="entry name" value="EpuA"/>
    <property type="match status" value="1"/>
</dbReference>
<keyword evidence="3" id="KW-0240">DNA-directed RNA polymerase</keyword>
<dbReference type="Proteomes" id="UP000825100">
    <property type="component" value="Chromosome"/>
</dbReference>
<dbReference type="Proteomes" id="UP000199749">
    <property type="component" value="Chromosome"/>
</dbReference>
<name>A0A0B2XBI5_LATCU</name>
<gene>
    <name evidence="2" type="ORF">CG419_04825</name>
    <name evidence="3" type="ORF">DT351_04855</name>
    <name evidence="4" type="ORF">LTWDN19_01500</name>
</gene>
<reference evidence="4 7" key="3">
    <citation type="submission" date="2021-05" db="EMBL/GenBank/DDBJ databases">
        <title>Complete Genome Sequence of Latilactobacillus sp. Strain WDN19, a High D-Aspartate-producing Lactic Acid Bacterium Isolated from a Japanese Pickle.</title>
        <authorList>
            <person name="Kajitani K."/>
            <person name="Takahashi S."/>
        </authorList>
    </citation>
    <scope>NUCLEOTIDE SEQUENCE [LARGE SCALE GENOMIC DNA]</scope>
    <source>
        <strain evidence="4 7">WDN19</strain>
    </source>
</reference>
<sequence length="60" mass="6771">MYQSNFDEHVKPVLKKILLVFVLIIIALLVGQMIGFAIGGQNPFAVFLPSTWSHIINFLQ</sequence>
<evidence type="ECO:0000313" key="7">
    <source>
        <dbReference type="Proteomes" id="UP000825100"/>
    </source>
</evidence>
<protein>
    <submittedName>
        <fullName evidence="3">DNA-directed RNA polymerase subunit beta</fullName>
    </submittedName>
</protein>
<dbReference type="InterPro" id="IPR024596">
    <property type="entry name" value="RNApol_su_b/EpuA"/>
</dbReference>
<evidence type="ECO:0000313" key="3">
    <source>
        <dbReference type="EMBL" id="AXN35727.1"/>
    </source>
</evidence>
<dbReference type="EMBL" id="CP031003">
    <property type="protein sequence ID" value="AXN35727.1"/>
    <property type="molecule type" value="Genomic_DNA"/>
</dbReference>
<evidence type="ECO:0000256" key="1">
    <source>
        <dbReference type="SAM" id="Phobius"/>
    </source>
</evidence>
<feature type="transmembrane region" description="Helical" evidence="1">
    <location>
        <begin position="17"/>
        <end position="38"/>
    </location>
</feature>
<organism evidence="3 6">
    <name type="scientific">Latilactobacillus curvatus</name>
    <name type="common">Lactobacillus curvatus</name>
    <dbReference type="NCBI Taxonomy" id="28038"/>
    <lineage>
        <taxon>Bacteria</taxon>
        <taxon>Bacillati</taxon>
        <taxon>Bacillota</taxon>
        <taxon>Bacilli</taxon>
        <taxon>Lactobacillales</taxon>
        <taxon>Lactobacillaceae</taxon>
        <taxon>Latilactobacillus</taxon>
    </lineage>
</organism>
<dbReference type="Proteomes" id="UP000257607">
    <property type="component" value="Chromosome"/>
</dbReference>
<keyword evidence="1" id="KW-0472">Membrane</keyword>
<dbReference type="EMBL" id="CP022474">
    <property type="protein sequence ID" value="ASN59994.1"/>
    <property type="molecule type" value="Genomic_DNA"/>
</dbReference>
<dbReference type="OrthoDB" id="2300232at2"/>
<reference evidence="3 6" key="2">
    <citation type="submission" date="2018-07" db="EMBL/GenBank/DDBJ databases">
        <title>Lactobacillus curvatus genome sequence.</title>
        <authorList>
            <person name="Prechtl R."/>
        </authorList>
    </citation>
    <scope>NUCLEOTIDE SEQUENCE [LARGE SCALE GENOMIC DNA]</scope>
    <source>
        <strain evidence="3 6">TMW 1.1928</strain>
    </source>
</reference>
<keyword evidence="3" id="KW-0804">Transcription</keyword>
<dbReference type="AlphaFoldDB" id="A0A0B2XBI5"/>
<keyword evidence="1" id="KW-0812">Transmembrane</keyword>
<accession>A0A0B2XBI5</accession>